<dbReference type="InterPro" id="IPR036259">
    <property type="entry name" value="MFS_trans_sf"/>
</dbReference>
<feature type="transmembrane region" description="Helical" evidence="8">
    <location>
        <begin position="215"/>
        <end position="234"/>
    </location>
</feature>
<evidence type="ECO:0000256" key="4">
    <source>
        <dbReference type="ARBA" id="ARBA00022989"/>
    </source>
</evidence>
<dbReference type="CDD" id="cd17323">
    <property type="entry name" value="MFS_Tpo1_MDR_like"/>
    <property type="match status" value="1"/>
</dbReference>
<evidence type="ECO:0000256" key="7">
    <source>
        <dbReference type="SAM" id="MobiDB-lite"/>
    </source>
</evidence>
<dbReference type="Gene3D" id="1.20.1250.20">
    <property type="entry name" value="MFS general substrate transporter like domains"/>
    <property type="match status" value="1"/>
</dbReference>
<dbReference type="GO" id="GO:0140115">
    <property type="term" value="P:export across plasma membrane"/>
    <property type="evidence" value="ECO:0007669"/>
    <property type="project" value="UniProtKB-ARBA"/>
</dbReference>
<organism evidence="10">
    <name type="scientific">Coprinellus disseminatus</name>
    <name type="common">Fairy ink cap fungus</name>
    <dbReference type="NCBI Taxonomy" id="71703"/>
    <lineage>
        <taxon>Eukaryota</taxon>
        <taxon>Fungi</taxon>
        <taxon>Dikarya</taxon>
        <taxon>Basidiomycota</taxon>
        <taxon>Agaricomycotina</taxon>
        <taxon>Agaricomycetes</taxon>
        <taxon>Agaricomycetidae</taxon>
        <taxon>Agaricales</taxon>
        <taxon>Agaricineae</taxon>
        <taxon>Psathyrellaceae</taxon>
        <taxon>Coprinellus</taxon>
    </lineage>
</organism>
<gene>
    <name evidence="10" type="primary">QDR1</name>
</gene>
<dbReference type="SUPFAM" id="SSF103473">
    <property type="entry name" value="MFS general substrate transporter"/>
    <property type="match status" value="1"/>
</dbReference>
<feature type="region of interest" description="Disordered" evidence="7">
    <location>
        <begin position="1"/>
        <end position="47"/>
    </location>
</feature>
<sequence>MSMKLTSSDGRARPSSHAQSPPIQAASIKDGSAINSATDTERTSDEKHSIFTKTEKWIIVSLIALAGLYSPLTANIYFPAIPALSRDFNKSVELINLTVTMYVVMQGVAPMFWGPLADRYGRRPCYLGCLTVLTLSNVGLALVHTNAYWLLMVLRCLQAGGSASTIALGAGVIGDISTREERGGFFGMFTLGPMVGPVIGPVIGGAISDALGWRALFWFLTIASAVCLLVMLLLQPETLRSIVGNGSIAPPKYNRPWLSVIPKQKPTKRPDSDAKNASPGNPFRLFLNVDIVILLVINAFTNSVMYGVITTLSTTFESIYPFLTETTIGLCFLAYGGGMIAGSAFTGKVLDREYKSFARKAERDGDNTLRRTDTGREAIHLEKVGAVLPFQCRLDSFYIPFGQARLRLVPPCAAVFGGCVCGYGWILQRELSIAGPLIIHFVIGYMSMAMMNSSSTLMIDLFPTQASSITACNNLVRCTMAAVVIAVIQPIINKIGLGWTFFILGILMILTIPLIYLEIVLGPRYRRLRFRKSRANSALEEVTEEGKKAKAP</sequence>
<feature type="transmembrane region" description="Helical" evidence="8">
    <location>
        <begin position="438"/>
        <end position="462"/>
    </location>
</feature>
<name>Q1WMR1_COPDI</name>
<feature type="transmembrane region" description="Helical" evidence="8">
    <location>
        <begin position="185"/>
        <end position="203"/>
    </location>
</feature>
<feature type="domain" description="Major facilitator superfamily (MFS) profile" evidence="9">
    <location>
        <begin position="59"/>
        <end position="523"/>
    </location>
</feature>
<feature type="transmembrane region" description="Helical" evidence="8">
    <location>
        <begin position="408"/>
        <end position="426"/>
    </location>
</feature>
<dbReference type="FunFam" id="1.20.1250.20:FF:000172">
    <property type="entry name" value="MFS multidrug resistance transporter"/>
    <property type="match status" value="1"/>
</dbReference>
<keyword evidence="4 8" id="KW-1133">Transmembrane helix</keyword>
<dbReference type="GO" id="GO:0015137">
    <property type="term" value="F:citrate transmembrane transporter activity"/>
    <property type="evidence" value="ECO:0007669"/>
    <property type="project" value="UniProtKB-ARBA"/>
</dbReference>
<keyword evidence="5 8" id="KW-0472">Membrane</keyword>
<feature type="transmembrane region" description="Helical" evidence="8">
    <location>
        <begin position="149"/>
        <end position="173"/>
    </location>
</feature>
<dbReference type="PROSITE" id="PS50850">
    <property type="entry name" value="MFS"/>
    <property type="match status" value="1"/>
</dbReference>
<accession>Q1WMR1</accession>
<feature type="transmembrane region" description="Helical" evidence="8">
    <location>
        <begin position="285"/>
        <end position="307"/>
    </location>
</feature>
<comment type="subcellular location">
    <subcellularLocation>
        <location evidence="1">Membrane</location>
        <topology evidence="1">Multi-pass membrane protein</topology>
    </subcellularLocation>
</comment>
<evidence type="ECO:0000256" key="8">
    <source>
        <dbReference type="SAM" id="Phobius"/>
    </source>
</evidence>
<evidence type="ECO:0000256" key="5">
    <source>
        <dbReference type="ARBA" id="ARBA00023136"/>
    </source>
</evidence>
<keyword evidence="6" id="KW-0325">Glycoprotein</keyword>
<evidence type="ECO:0000256" key="1">
    <source>
        <dbReference type="ARBA" id="ARBA00004141"/>
    </source>
</evidence>
<evidence type="ECO:0000259" key="9">
    <source>
        <dbReference type="PROSITE" id="PS50850"/>
    </source>
</evidence>
<feature type="transmembrane region" description="Helical" evidence="8">
    <location>
        <begin position="57"/>
        <end position="78"/>
    </location>
</feature>
<dbReference type="GO" id="GO:0005886">
    <property type="term" value="C:plasma membrane"/>
    <property type="evidence" value="ECO:0007669"/>
    <property type="project" value="TreeGrafter"/>
</dbReference>
<dbReference type="PANTHER" id="PTHR23502:SF51">
    <property type="entry name" value="QUINIDINE RESISTANCE PROTEIN 1-RELATED"/>
    <property type="match status" value="1"/>
</dbReference>
<feature type="transmembrane region" description="Helical" evidence="8">
    <location>
        <begin position="94"/>
        <end position="113"/>
    </location>
</feature>
<evidence type="ECO:0000313" key="10">
    <source>
        <dbReference type="EMBL" id="AAZ14930.1"/>
    </source>
</evidence>
<reference evidence="10" key="1">
    <citation type="journal article" date="2006" name="Genetics">
        <title>Evolution of the bipolar mating system of the mushroom Coprinellus disseminatus from its tetrapolar ancestors involves loss of mating-type-specific pheromone receptor function.</title>
        <authorList>
            <person name="James T.Y."/>
            <person name="Srivilai P."/>
            <person name="Kuees U."/>
            <person name="Vilgalys R."/>
        </authorList>
    </citation>
    <scope>NUCLEOTIDE SEQUENCE</scope>
    <source>
        <strain evidence="10">C345.1</strain>
    </source>
</reference>
<dbReference type="InterPro" id="IPR011701">
    <property type="entry name" value="MFS"/>
</dbReference>
<protein>
    <submittedName>
        <fullName evidence="10">Quinidine resistance protein-like protein</fullName>
    </submittedName>
</protein>
<evidence type="ECO:0000256" key="2">
    <source>
        <dbReference type="ARBA" id="ARBA00022448"/>
    </source>
</evidence>
<dbReference type="Pfam" id="PF07690">
    <property type="entry name" value="MFS_1"/>
    <property type="match status" value="1"/>
</dbReference>
<keyword evidence="3 8" id="KW-0812">Transmembrane</keyword>
<feature type="transmembrane region" description="Helical" evidence="8">
    <location>
        <begin position="498"/>
        <end position="521"/>
    </location>
</feature>
<keyword evidence="2" id="KW-0813">Transport</keyword>
<dbReference type="AlphaFoldDB" id="Q1WMR1"/>
<dbReference type="EMBL" id="DQ056143">
    <property type="protein sequence ID" value="AAZ14930.1"/>
    <property type="molecule type" value="Genomic_DNA"/>
</dbReference>
<feature type="transmembrane region" description="Helical" evidence="8">
    <location>
        <begin position="125"/>
        <end position="143"/>
    </location>
</feature>
<dbReference type="PANTHER" id="PTHR23502">
    <property type="entry name" value="MAJOR FACILITATOR SUPERFAMILY"/>
    <property type="match status" value="1"/>
</dbReference>
<evidence type="ECO:0000256" key="3">
    <source>
        <dbReference type="ARBA" id="ARBA00022692"/>
    </source>
</evidence>
<feature type="transmembrane region" description="Helical" evidence="8">
    <location>
        <begin position="474"/>
        <end position="492"/>
    </location>
</feature>
<dbReference type="InterPro" id="IPR020846">
    <property type="entry name" value="MFS_dom"/>
</dbReference>
<evidence type="ECO:0000256" key="6">
    <source>
        <dbReference type="ARBA" id="ARBA00023180"/>
    </source>
</evidence>
<feature type="transmembrane region" description="Helical" evidence="8">
    <location>
        <begin position="327"/>
        <end position="350"/>
    </location>
</feature>
<proteinExistence type="predicted"/>
<dbReference type="FunFam" id="1.20.1720.10:FF:000009">
    <property type="entry name" value="MFS multidrug transporter"/>
    <property type="match status" value="1"/>
</dbReference>